<dbReference type="PROSITE" id="PS51898">
    <property type="entry name" value="TYR_RECOMBINASE"/>
    <property type="match status" value="1"/>
</dbReference>
<evidence type="ECO:0000256" key="6">
    <source>
        <dbReference type="PROSITE-ProRule" id="PRU01248"/>
    </source>
</evidence>
<evidence type="ECO:0000256" key="3">
    <source>
        <dbReference type="ARBA" id="ARBA00022908"/>
    </source>
</evidence>
<dbReference type="Pfam" id="PF14659">
    <property type="entry name" value="Phage_int_SAM_3"/>
    <property type="match status" value="1"/>
</dbReference>
<keyword evidence="10" id="KW-1185">Reference proteome</keyword>
<keyword evidence="3" id="KW-0229">DNA integration</keyword>
<evidence type="ECO:0000256" key="1">
    <source>
        <dbReference type="ARBA" id="ARBA00003283"/>
    </source>
</evidence>
<dbReference type="GO" id="GO:0003677">
    <property type="term" value="F:DNA binding"/>
    <property type="evidence" value="ECO:0007669"/>
    <property type="project" value="UniProtKB-UniRule"/>
</dbReference>
<reference evidence="9 10" key="1">
    <citation type="journal article" date="2023" name="Int. J. Syst. Evol. Microbiol.">
        <title>Sellimonas catena sp. nov., isolated from human faeces.</title>
        <authorList>
            <person name="Hisatomi A."/>
            <person name="Ohkuma M."/>
            <person name="Sakamoto M."/>
        </authorList>
    </citation>
    <scope>NUCLEOTIDE SEQUENCE [LARGE SCALE GENOMIC DNA]</scope>
    <source>
        <strain evidence="9 10">12EGH17</strain>
    </source>
</reference>
<dbReference type="InterPro" id="IPR011010">
    <property type="entry name" value="DNA_brk_join_enz"/>
</dbReference>
<comment type="function">
    <text evidence="1">Site-specific tyrosine recombinase, which acts by catalyzing the cutting and rejoining of the recombining DNA molecules.</text>
</comment>
<dbReference type="PANTHER" id="PTHR30629:SF2">
    <property type="entry name" value="PROPHAGE INTEGRASE INTS-RELATED"/>
    <property type="match status" value="1"/>
</dbReference>
<protein>
    <submittedName>
        <fullName evidence="9">Site-specific integrase</fullName>
    </submittedName>
</protein>
<evidence type="ECO:0000259" key="8">
    <source>
        <dbReference type="PROSITE" id="PS51900"/>
    </source>
</evidence>
<evidence type="ECO:0000313" key="10">
    <source>
        <dbReference type="Proteomes" id="UP001145145"/>
    </source>
</evidence>
<proteinExistence type="inferred from homology"/>
<keyword evidence="5" id="KW-0233">DNA recombination</keyword>
<dbReference type="InterPro" id="IPR050808">
    <property type="entry name" value="Phage_Integrase"/>
</dbReference>
<dbReference type="CDD" id="cd01189">
    <property type="entry name" value="INT_ICEBs1_C_like"/>
    <property type="match status" value="1"/>
</dbReference>
<feature type="domain" description="Core-binding (CB)" evidence="8">
    <location>
        <begin position="59"/>
        <end position="142"/>
    </location>
</feature>
<dbReference type="InterPro" id="IPR044068">
    <property type="entry name" value="CB"/>
</dbReference>
<dbReference type="SUPFAM" id="SSF56349">
    <property type="entry name" value="DNA breaking-rejoining enzymes"/>
    <property type="match status" value="1"/>
</dbReference>
<gene>
    <name evidence="9" type="ORF">Selli1_28500</name>
</gene>
<evidence type="ECO:0000313" key="9">
    <source>
        <dbReference type="EMBL" id="GLG05676.1"/>
    </source>
</evidence>
<dbReference type="Proteomes" id="UP001145145">
    <property type="component" value="Unassembled WGS sequence"/>
</dbReference>
<evidence type="ECO:0000256" key="5">
    <source>
        <dbReference type="ARBA" id="ARBA00023172"/>
    </source>
</evidence>
<dbReference type="Gene3D" id="1.10.443.10">
    <property type="entry name" value="Intergrase catalytic core"/>
    <property type="match status" value="1"/>
</dbReference>
<sequence length="416" mass="48470">MAKKLPRGIRENKGTYEARAMINGIKITLYGSDLKALIEEFTEAKEKAKSSQDYRKNRITLNEWFEEWFSTVKAHRVKETSINPMKNNFKRTFGFYIGSKKIRDIKPMDVQQALNTMEKDGISNSAMREALGRLRECMDFALGSQMISVNPCLIVEVPWTYKKAKEEIALTQEEQNEFLNEVEDSWYKEMFYFMFLTGVRVGELGGLQWPDINFARKITEINRSLSCSYYNGEKREILVTPKTVNSTRQIPFMGEIEEILKSQREKQARLKKELGNRWRGKEELGGLVFTTSMGSPCSRYIVEKEIKKVIKKRMREKEAVLAVQEHREPKIIRDFHPHTIRHTFATRCFEKKMEPKVVQKLMGHSSISITMNIYTHVLENKMNEEIQKFGSANTEQTNPYADLNIPKRTITAMSHC</sequence>
<evidence type="ECO:0000259" key="7">
    <source>
        <dbReference type="PROSITE" id="PS51898"/>
    </source>
</evidence>
<dbReference type="PROSITE" id="PS51900">
    <property type="entry name" value="CB"/>
    <property type="match status" value="1"/>
</dbReference>
<comment type="similarity">
    <text evidence="2">Belongs to the 'phage' integrase family.</text>
</comment>
<dbReference type="InterPro" id="IPR002104">
    <property type="entry name" value="Integrase_catalytic"/>
</dbReference>
<name>A0A9W6C5V4_9FIRM</name>
<dbReference type="InterPro" id="IPR004107">
    <property type="entry name" value="Integrase_SAM-like_N"/>
</dbReference>
<dbReference type="Gene3D" id="1.10.150.130">
    <property type="match status" value="1"/>
</dbReference>
<dbReference type="GO" id="GO:0006310">
    <property type="term" value="P:DNA recombination"/>
    <property type="evidence" value="ECO:0007669"/>
    <property type="project" value="UniProtKB-KW"/>
</dbReference>
<organism evidence="9 10">
    <name type="scientific">Sellimonas catena</name>
    <dbReference type="NCBI Taxonomy" id="2994035"/>
    <lineage>
        <taxon>Bacteria</taxon>
        <taxon>Bacillati</taxon>
        <taxon>Bacillota</taxon>
        <taxon>Clostridia</taxon>
        <taxon>Lachnospirales</taxon>
        <taxon>Lachnospiraceae</taxon>
        <taxon>Sellimonas</taxon>
    </lineage>
</organism>
<feature type="domain" description="Tyr recombinase" evidence="7">
    <location>
        <begin position="165"/>
        <end position="388"/>
    </location>
</feature>
<accession>A0A9W6C5V4</accession>
<evidence type="ECO:0000256" key="4">
    <source>
        <dbReference type="ARBA" id="ARBA00023125"/>
    </source>
</evidence>
<dbReference type="InterPro" id="IPR013762">
    <property type="entry name" value="Integrase-like_cat_sf"/>
</dbReference>
<dbReference type="EMBL" id="BSBO01000034">
    <property type="protein sequence ID" value="GLG05676.1"/>
    <property type="molecule type" value="Genomic_DNA"/>
</dbReference>
<comment type="caution">
    <text evidence="9">The sequence shown here is derived from an EMBL/GenBank/DDBJ whole genome shotgun (WGS) entry which is preliminary data.</text>
</comment>
<dbReference type="PANTHER" id="PTHR30629">
    <property type="entry name" value="PROPHAGE INTEGRASE"/>
    <property type="match status" value="1"/>
</dbReference>
<dbReference type="AlphaFoldDB" id="A0A9W6C5V4"/>
<dbReference type="GO" id="GO:0015074">
    <property type="term" value="P:DNA integration"/>
    <property type="evidence" value="ECO:0007669"/>
    <property type="project" value="UniProtKB-KW"/>
</dbReference>
<dbReference type="RefSeq" id="WP_281873613.1">
    <property type="nucleotide sequence ID" value="NZ_BSBO01000034.1"/>
</dbReference>
<evidence type="ECO:0000256" key="2">
    <source>
        <dbReference type="ARBA" id="ARBA00008857"/>
    </source>
</evidence>
<dbReference type="InterPro" id="IPR010998">
    <property type="entry name" value="Integrase_recombinase_N"/>
</dbReference>
<dbReference type="Pfam" id="PF00589">
    <property type="entry name" value="Phage_integrase"/>
    <property type="match status" value="1"/>
</dbReference>
<keyword evidence="4 6" id="KW-0238">DNA-binding</keyword>